<gene>
    <name evidence="1" type="ORF">J2S10_004169</name>
</gene>
<reference evidence="1 2" key="1">
    <citation type="submission" date="2023-07" db="EMBL/GenBank/DDBJ databases">
        <title>Genomic Encyclopedia of Type Strains, Phase IV (KMG-IV): sequencing the most valuable type-strain genomes for metagenomic binning, comparative biology and taxonomic classification.</title>
        <authorList>
            <person name="Goeker M."/>
        </authorList>
    </citation>
    <scope>NUCLEOTIDE SEQUENCE [LARGE SCALE GENOMIC DNA]</scope>
    <source>
        <strain evidence="1 2">DSM 27594</strain>
    </source>
</reference>
<dbReference type="Proteomes" id="UP001224122">
    <property type="component" value="Unassembled WGS sequence"/>
</dbReference>
<evidence type="ECO:0000313" key="2">
    <source>
        <dbReference type="Proteomes" id="UP001224122"/>
    </source>
</evidence>
<protein>
    <submittedName>
        <fullName evidence="1">DNA-binding protein with PD1-like motif</fullName>
    </submittedName>
</protein>
<dbReference type="RefSeq" id="WP_307411661.1">
    <property type="nucleotide sequence ID" value="NZ_JAUSTW010000007.1"/>
</dbReference>
<sequence>MTLEGLISAQDRLSPGQHAHILLAAKQASVEAGIGGEDRVAEIFRKHSFPFEHPIFHVYLPL</sequence>
<name>A0ABT9Y1D3_9BACI</name>
<proteinExistence type="predicted"/>
<comment type="caution">
    <text evidence="1">The sequence shown here is derived from an EMBL/GenBank/DDBJ whole genome shotgun (WGS) entry which is preliminary data.</text>
</comment>
<dbReference type="EMBL" id="JAUSTW010000007">
    <property type="protein sequence ID" value="MDQ0200967.1"/>
    <property type="molecule type" value="Genomic_DNA"/>
</dbReference>
<keyword evidence="2" id="KW-1185">Reference proteome</keyword>
<evidence type="ECO:0000313" key="1">
    <source>
        <dbReference type="EMBL" id="MDQ0200967.1"/>
    </source>
</evidence>
<organism evidence="1 2">
    <name type="scientific">Neobacillus ginsengisoli</name>
    <dbReference type="NCBI Taxonomy" id="904295"/>
    <lineage>
        <taxon>Bacteria</taxon>
        <taxon>Bacillati</taxon>
        <taxon>Bacillota</taxon>
        <taxon>Bacilli</taxon>
        <taxon>Bacillales</taxon>
        <taxon>Bacillaceae</taxon>
        <taxon>Neobacillus</taxon>
    </lineage>
</organism>
<accession>A0ABT9Y1D3</accession>